<comment type="caution">
    <text evidence="8">The sequence shown here is derived from an EMBL/GenBank/DDBJ whole genome shotgun (WGS) entry which is preliminary data.</text>
</comment>
<keyword evidence="9" id="KW-1185">Reference proteome</keyword>
<comment type="catalytic activity">
    <reaction evidence="6">
        <text>queuosine(34) in tRNA(Asp) + GDP-alpha-D-mannose = O-4''-alpha-D-mannosylqueuosine(34) in tRNA(Asp) + GDP + H(+)</text>
        <dbReference type="Rhea" id="RHEA:12885"/>
        <dbReference type="Rhea" id="RHEA-COMP:18572"/>
        <dbReference type="Rhea" id="RHEA-COMP:18581"/>
        <dbReference type="ChEBI" id="CHEBI:15378"/>
        <dbReference type="ChEBI" id="CHEBI:57527"/>
        <dbReference type="ChEBI" id="CHEBI:58189"/>
        <dbReference type="ChEBI" id="CHEBI:194431"/>
        <dbReference type="ChEBI" id="CHEBI:194442"/>
        <dbReference type="EC" id="2.4.1.110"/>
    </reaction>
    <physiologicalReaction direction="left-to-right" evidence="6">
        <dbReference type="Rhea" id="RHEA:12886"/>
    </physiologicalReaction>
</comment>
<dbReference type="EMBL" id="JACHXZ010000002">
    <property type="protein sequence ID" value="MBB3168483.1"/>
    <property type="molecule type" value="Genomic_DNA"/>
</dbReference>
<dbReference type="Proteomes" id="UP000559987">
    <property type="component" value="Unassembled WGS sequence"/>
</dbReference>
<gene>
    <name evidence="8" type="ORF">FHS30_001667</name>
</gene>
<dbReference type="InterPro" id="IPR051862">
    <property type="entry name" value="GT-like_domain_containing_1"/>
</dbReference>
<keyword evidence="3 8" id="KW-0808">Transferase</keyword>
<dbReference type="InterPro" id="IPR022701">
    <property type="entry name" value="QTMAN_N"/>
</dbReference>
<dbReference type="Pfam" id="PF12038">
    <property type="entry name" value="QTMAN_N"/>
    <property type="match status" value="1"/>
</dbReference>
<name>A0A839ULE2_9GAMM</name>
<accession>A0A839ULE2</accession>
<evidence type="ECO:0000256" key="2">
    <source>
        <dbReference type="ARBA" id="ARBA00022676"/>
    </source>
</evidence>
<dbReference type="GO" id="GO:0016438">
    <property type="term" value="F:tRNA-queuosine(34) beta-mannosyltransferase activity"/>
    <property type="evidence" value="ECO:0007669"/>
    <property type="project" value="UniProtKB-EC"/>
</dbReference>
<dbReference type="PANTHER" id="PTHR13615">
    <property type="entry name" value="GLYCOSYLTRANSFERASE-LIKE 1"/>
    <property type="match status" value="1"/>
</dbReference>
<dbReference type="Gene3D" id="3.40.50.2000">
    <property type="entry name" value="Glycogen Phosphorylase B"/>
    <property type="match status" value="1"/>
</dbReference>
<evidence type="ECO:0000313" key="9">
    <source>
        <dbReference type="Proteomes" id="UP000559987"/>
    </source>
</evidence>
<dbReference type="RefSeq" id="WP_183909960.1">
    <property type="nucleotide sequence ID" value="NZ_JACHXZ010000002.1"/>
</dbReference>
<dbReference type="PANTHER" id="PTHR13615:SF3">
    <property type="entry name" value="GLYCOSYLTRANSFERASE-LIKE DOMAIN-CONTAINING PROTEIN 1"/>
    <property type="match status" value="1"/>
</dbReference>
<reference evidence="8 9" key="1">
    <citation type="submission" date="2020-08" db="EMBL/GenBank/DDBJ databases">
        <title>Genomic Encyclopedia of Type Strains, Phase III (KMG-III): the genomes of soil and plant-associated and newly described type strains.</title>
        <authorList>
            <person name="Whitman W."/>
        </authorList>
    </citation>
    <scope>NUCLEOTIDE SEQUENCE [LARGE SCALE GENOMIC DNA]</scope>
    <source>
        <strain evidence="8 9">CECT 8571</strain>
    </source>
</reference>
<dbReference type="AlphaFoldDB" id="A0A839ULE2"/>
<comment type="similarity">
    <text evidence="1">Belongs to the glycosyltransferase group 1 family. Glycosyltransferase 4 subfamily.</text>
</comment>
<organism evidence="8 9">
    <name type="scientific">Simiduia aestuariiviva</name>
    <dbReference type="NCBI Taxonomy" id="1510459"/>
    <lineage>
        <taxon>Bacteria</taxon>
        <taxon>Pseudomonadati</taxon>
        <taxon>Pseudomonadota</taxon>
        <taxon>Gammaproteobacteria</taxon>
        <taxon>Cellvibrionales</taxon>
        <taxon>Cellvibrionaceae</taxon>
        <taxon>Simiduia</taxon>
    </lineage>
</organism>
<dbReference type="EC" id="2.4.1.110" evidence="4"/>
<sequence length="374" mass="42530">MRCLLISAYHAQSHAFWCSGVISAFASWDWQLLTLPARYFNWRIRGNALSLVDRYQDLLAQPYDLILATSMTDVVGLKSFVPSLVNVPCALYFHENQFAYPGNAIQQERLEPQMMTLYSAVAADALVFNSEFNRASFLDGVQSLADRLPDGVPAELASRLRQKSRVLPVPLPPSAYVPIAQRGHCPTIIWNHRWEHDKAPERLFEALAHLRGRVTRLKVHVVGQQFRRVPPVFDGLKQLLIEEGWLGTWGYQVDLSTYHRLLDESHWVVSTAVHDFQGLSVLEAAARGCVPVLPARLAYPEWFEPDAAKFYPSYPQDSARETQALAELLGEQIADFERRDQLVESHQQAYRAALALSWDQLQPKYASLFRDLLT</sequence>
<protein>
    <recommendedName>
        <fullName evidence="5">tRNA-queuosine alpha-mannosyltransferase</fullName>
        <ecNumber evidence="4">2.4.1.110</ecNumber>
    </recommendedName>
</protein>
<evidence type="ECO:0000256" key="6">
    <source>
        <dbReference type="ARBA" id="ARBA00048439"/>
    </source>
</evidence>
<keyword evidence="2" id="KW-0328">Glycosyltransferase</keyword>
<proteinExistence type="inferred from homology"/>
<evidence type="ECO:0000256" key="4">
    <source>
        <dbReference type="ARBA" id="ARBA00044517"/>
    </source>
</evidence>
<evidence type="ECO:0000313" key="8">
    <source>
        <dbReference type="EMBL" id="MBB3168483.1"/>
    </source>
</evidence>
<evidence type="ECO:0000256" key="5">
    <source>
        <dbReference type="ARBA" id="ARBA00044539"/>
    </source>
</evidence>
<feature type="domain" description="tRNA-queuosine alpha-mannosyltransferase N-terminal" evidence="7">
    <location>
        <begin position="3"/>
        <end position="171"/>
    </location>
</feature>
<dbReference type="SUPFAM" id="SSF53756">
    <property type="entry name" value="UDP-Glycosyltransferase/glycogen phosphorylase"/>
    <property type="match status" value="1"/>
</dbReference>
<evidence type="ECO:0000259" key="7">
    <source>
        <dbReference type="Pfam" id="PF12038"/>
    </source>
</evidence>
<evidence type="ECO:0000256" key="1">
    <source>
        <dbReference type="ARBA" id="ARBA00009481"/>
    </source>
</evidence>
<evidence type="ECO:0000256" key="3">
    <source>
        <dbReference type="ARBA" id="ARBA00022679"/>
    </source>
</evidence>